<keyword evidence="5 6" id="KW-0326">Glycosidase</keyword>
<comment type="catalytic activity">
    <reaction evidence="1 6">
        <text>The enzyme specifically hydrolyzes (1-&gt;4)-beta-D-galactosidic linkages in type I arabinogalactans.</text>
        <dbReference type="EC" id="3.2.1.89"/>
    </reaction>
</comment>
<dbReference type="OrthoDB" id="9768786at2"/>
<dbReference type="GO" id="GO:0015926">
    <property type="term" value="F:glucosidase activity"/>
    <property type="evidence" value="ECO:0007669"/>
    <property type="project" value="InterPro"/>
</dbReference>
<comment type="caution">
    <text evidence="7">The sequence shown here is derived from an EMBL/GenBank/DDBJ whole genome shotgun (WGS) entry which is preliminary data.</text>
</comment>
<dbReference type="RefSeq" id="WP_129045931.1">
    <property type="nucleotide sequence ID" value="NZ_SDHX01000001.1"/>
</dbReference>
<dbReference type="PANTHER" id="PTHR34983">
    <property type="entry name" value="ARABINOGALACTAN ENDO-BETA-1,4-GALACTANASE A"/>
    <property type="match status" value="1"/>
</dbReference>
<organism evidence="7 8">
    <name type="scientific">Oleiharenicola lentus</name>
    <dbReference type="NCBI Taxonomy" id="2508720"/>
    <lineage>
        <taxon>Bacteria</taxon>
        <taxon>Pseudomonadati</taxon>
        <taxon>Verrucomicrobiota</taxon>
        <taxon>Opitutia</taxon>
        <taxon>Opitutales</taxon>
        <taxon>Opitutaceae</taxon>
        <taxon>Oleiharenicola</taxon>
    </lineage>
</organism>
<dbReference type="Gene3D" id="3.20.20.80">
    <property type="entry name" value="Glycosidases"/>
    <property type="match status" value="1"/>
</dbReference>
<evidence type="ECO:0000256" key="4">
    <source>
        <dbReference type="ARBA" id="ARBA00022801"/>
    </source>
</evidence>
<dbReference type="AlphaFoldDB" id="A0A4Q1C6Q1"/>
<sequence length="366" mass="41153">MIPSRSSFFVRFSQGASLLLLALAPLPAAHDYAIGADLSFLKQAEERGVQFKDGGVVKPGLQIFRDHGYNWIRLRLFHTPSTQPRPLPNDLAYTIALAQEAKARGMKFLLNYHYSDTWADPAKQYPPKAWATLDSAALVTAVHDYTRDTIAAFRAAGVLPDMVQIGNEVTPGMLWPHGKLPENWDTFAALLKAGIAGVEAGRGDGPRPHIMLHIEKSGDRERTRWFFDHLKQRGVEFDAIGQSYYPWWHGSLLDLRDTLAFMAETYRKDIYLVEVAYNWRPTEYLGEPAPFPETPEGQRDFLDEVHRAVLATPHGLGKGVFWWEPAVPLQTRIASRGMFDADGNALPVITVFDRWTRGKTVKANTP</sequence>
<dbReference type="PANTHER" id="PTHR34983:SF1">
    <property type="entry name" value="ARABINOGALACTAN ENDO-BETA-1,4-GALACTANASE A"/>
    <property type="match status" value="1"/>
</dbReference>
<keyword evidence="8" id="KW-1185">Reference proteome</keyword>
<evidence type="ECO:0000256" key="3">
    <source>
        <dbReference type="ARBA" id="ARBA00012556"/>
    </source>
</evidence>
<protein>
    <recommendedName>
        <fullName evidence="3 6">Arabinogalactan endo-beta-1,4-galactanase</fullName>
        <ecNumber evidence="3 6">3.2.1.89</ecNumber>
    </recommendedName>
</protein>
<evidence type="ECO:0000256" key="1">
    <source>
        <dbReference type="ARBA" id="ARBA00001695"/>
    </source>
</evidence>
<evidence type="ECO:0000256" key="6">
    <source>
        <dbReference type="RuleBase" id="RU361192"/>
    </source>
</evidence>
<dbReference type="Pfam" id="PF07745">
    <property type="entry name" value="Glyco_hydro_53"/>
    <property type="match status" value="1"/>
</dbReference>
<dbReference type="EC" id="3.2.1.89" evidence="3 6"/>
<keyword evidence="6" id="KW-0732">Signal</keyword>
<reference evidence="7 8" key="1">
    <citation type="submission" date="2019-01" db="EMBL/GenBank/DDBJ databases">
        <title>Lacunisphaera sp. strain TWA-58.</title>
        <authorList>
            <person name="Chen W.-M."/>
        </authorList>
    </citation>
    <scope>NUCLEOTIDE SEQUENCE [LARGE SCALE GENOMIC DNA]</scope>
    <source>
        <strain evidence="7 8">TWA-58</strain>
    </source>
</reference>
<accession>A0A4Q1C6Q1</accession>
<dbReference type="InterPro" id="IPR017853">
    <property type="entry name" value="GH"/>
</dbReference>
<evidence type="ECO:0000256" key="2">
    <source>
        <dbReference type="ARBA" id="ARBA00010687"/>
    </source>
</evidence>
<proteinExistence type="inferred from homology"/>
<feature type="signal peptide" evidence="6">
    <location>
        <begin position="1"/>
        <end position="28"/>
    </location>
</feature>
<dbReference type="EMBL" id="SDHX01000001">
    <property type="protein sequence ID" value="RXK54567.1"/>
    <property type="molecule type" value="Genomic_DNA"/>
</dbReference>
<name>A0A4Q1C6Q1_9BACT</name>
<dbReference type="GO" id="GO:0031218">
    <property type="term" value="F:arabinogalactan endo-1,4-beta-galactosidase activity"/>
    <property type="evidence" value="ECO:0007669"/>
    <property type="project" value="UniProtKB-EC"/>
</dbReference>
<dbReference type="Proteomes" id="UP000290218">
    <property type="component" value="Unassembled WGS sequence"/>
</dbReference>
<evidence type="ECO:0000313" key="7">
    <source>
        <dbReference type="EMBL" id="RXK54567.1"/>
    </source>
</evidence>
<gene>
    <name evidence="7" type="ORF">ESB00_01310</name>
</gene>
<comment type="similarity">
    <text evidence="2 6">Belongs to the glycosyl hydrolase 53 family.</text>
</comment>
<evidence type="ECO:0000313" key="8">
    <source>
        <dbReference type="Proteomes" id="UP000290218"/>
    </source>
</evidence>
<feature type="chain" id="PRO_5021035640" description="Arabinogalactan endo-beta-1,4-galactanase" evidence="6">
    <location>
        <begin position="29"/>
        <end position="366"/>
    </location>
</feature>
<dbReference type="GO" id="GO:0045490">
    <property type="term" value="P:pectin catabolic process"/>
    <property type="evidence" value="ECO:0007669"/>
    <property type="project" value="TreeGrafter"/>
</dbReference>
<keyword evidence="4 6" id="KW-0378">Hydrolase</keyword>
<dbReference type="InterPro" id="IPR011683">
    <property type="entry name" value="Glyco_hydro_53"/>
</dbReference>
<dbReference type="SUPFAM" id="SSF51445">
    <property type="entry name" value="(Trans)glycosidases"/>
    <property type="match status" value="1"/>
</dbReference>
<evidence type="ECO:0000256" key="5">
    <source>
        <dbReference type="ARBA" id="ARBA00023295"/>
    </source>
</evidence>